<dbReference type="InterPro" id="IPR028263">
    <property type="entry name" value="FliG_N"/>
</dbReference>
<keyword evidence="8" id="KW-0472">Membrane</keyword>
<gene>
    <name evidence="15" type="primary">fliG</name>
    <name evidence="15" type="ORF">JF539_10210</name>
</gene>
<dbReference type="InterPro" id="IPR023087">
    <property type="entry name" value="Flg_Motor_Flig_C"/>
</dbReference>
<comment type="similarity">
    <text evidence="3">Belongs to the FliG family.</text>
</comment>
<evidence type="ECO:0000259" key="14">
    <source>
        <dbReference type="Pfam" id="PF14842"/>
    </source>
</evidence>
<keyword evidence="7" id="KW-0283">Flagellar rotation</keyword>
<reference evidence="15" key="1">
    <citation type="submission" date="2020-12" db="EMBL/GenBank/DDBJ databases">
        <title>Oil enriched cultivation method for isolating marine PHA-producing bacteria.</title>
        <authorList>
            <person name="Zheng W."/>
            <person name="Yu S."/>
            <person name="Huang Y."/>
        </authorList>
    </citation>
    <scope>NUCLEOTIDE SEQUENCE</scope>
    <source>
        <strain evidence="15">SY-2-12</strain>
    </source>
</reference>
<dbReference type="GO" id="GO:0005886">
    <property type="term" value="C:plasma membrane"/>
    <property type="evidence" value="ECO:0007669"/>
    <property type="project" value="UniProtKB-SubCell"/>
</dbReference>
<dbReference type="InterPro" id="IPR000090">
    <property type="entry name" value="Flg_Motor_Flig"/>
</dbReference>
<keyword evidence="5" id="KW-1003">Cell membrane</keyword>
<comment type="subcellular location">
    <subcellularLocation>
        <location evidence="1">Bacterial flagellum basal body</location>
    </subcellularLocation>
    <subcellularLocation>
        <location evidence="2">Cell membrane</location>
        <topology evidence="2">Peripheral membrane protein</topology>
        <orientation evidence="2">Cytoplasmic side</orientation>
    </subcellularLocation>
</comment>
<feature type="domain" description="Flagellar motor switch protein FliG N-terminal" evidence="14">
    <location>
        <begin position="28"/>
        <end position="129"/>
    </location>
</feature>
<evidence type="ECO:0000256" key="3">
    <source>
        <dbReference type="ARBA" id="ARBA00010299"/>
    </source>
</evidence>
<proteinExistence type="inferred from homology"/>
<dbReference type="Pfam" id="PF14841">
    <property type="entry name" value="FliG_M"/>
    <property type="match status" value="1"/>
</dbReference>
<evidence type="ECO:0000313" key="16">
    <source>
        <dbReference type="Proteomes" id="UP000664096"/>
    </source>
</evidence>
<feature type="domain" description="Flagellar motor switch protein FliG C-terminal" evidence="12">
    <location>
        <begin position="238"/>
        <end position="345"/>
    </location>
</feature>
<evidence type="ECO:0000256" key="5">
    <source>
        <dbReference type="ARBA" id="ARBA00022475"/>
    </source>
</evidence>
<dbReference type="InterPro" id="IPR032779">
    <property type="entry name" value="FliG_M"/>
</dbReference>
<comment type="caution">
    <text evidence="15">The sequence shown here is derived from an EMBL/GenBank/DDBJ whole genome shotgun (WGS) entry which is preliminary data.</text>
</comment>
<name>A0A939J411_9HYPH</name>
<dbReference type="AlphaFoldDB" id="A0A939J411"/>
<evidence type="ECO:0000256" key="4">
    <source>
        <dbReference type="ARBA" id="ARBA00021870"/>
    </source>
</evidence>
<comment type="function">
    <text evidence="10">FliG is one of three proteins (FliG, FliN, FliM) that forms the rotor-mounted switch complex (C ring), located at the base of the basal body. This complex interacts with the CheY and CheZ chemotaxis proteins, in addition to contacting components of the motor that determine the direction of flagellar rotation.</text>
</comment>
<feature type="region of interest" description="Disordered" evidence="11">
    <location>
        <begin position="1"/>
        <end position="24"/>
    </location>
</feature>
<evidence type="ECO:0000256" key="1">
    <source>
        <dbReference type="ARBA" id="ARBA00004117"/>
    </source>
</evidence>
<evidence type="ECO:0000259" key="13">
    <source>
        <dbReference type="Pfam" id="PF14841"/>
    </source>
</evidence>
<dbReference type="EMBL" id="JAEKJZ010000001">
    <property type="protein sequence ID" value="MBN9670710.1"/>
    <property type="molecule type" value="Genomic_DNA"/>
</dbReference>
<evidence type="ECO:0000256" key="9">
    <source>
        <dbReference type="ARBA" id="ARBA00023143"/>
    </source>
</evidence>
<organism evidence="15 16">
    <name type="scientific">Roseibium aggregatum</name>
    <dbReference type="NCBI Taxonomy" id="187304"/>
    <lineage>
        <taxon>Bacteria</taxon>
        <taxon>Pseudomonadati</taxon>
        <taxon>Pseudomonadota</taxon>
        <taxon>Alphaproteobacteria</taxon>
        <taxon>Hyphomicrobiales</taxon>
        <taxon>Stappiaceae</taxon>
        <taxon>Roseibium</taxon>
    </lineage>
</organism>
<feature type="compositionally biased region" description="Polar residues" evidence="11">
    <location>
        <begin position="1"/>
        <end position="15"/>
    </location>
</feature>
<dbReference type="Pfam" id="PF14842">
    <property type="entry name" value="FliG_N"/>
    <property type="match status" value="1"/>
</dbReference>
<keyword evidence="15" id="KW-0969">Cilium</keyword>
<evidence type="ECO:0000256" key="11">
    <source>
        <dbReference type="SAM" id="MobiDB-lite"/>
    </source>
</evidence>
<feature type="domain" description="Flagellar motor switch protein FliG middle" evidence="13">
    <location>
        <begin position="139"/>
        <end position="208"/>
    </location>
</feature>
<evidence type="ECO:0000313" key="15">
    <source>
        <dbReference type="EMBL" id="MBN9670710.1"/>
    </source>
</evidence>
<evidence type="ECO:0000256" key="6">
    <source>
        <dbReference type="ARBA" id="ARBA00022500"/>
    </source>
</evidence>
<evidence type="ECO:0000256" key="7">
    <source>
        <dbReference type="ARBA" id="ARBA00022779"/>
    </source>
</evidence>
<dbReference type="GO" id="GO:0009425">
    <property type="term" value="C:bacterial-type flagellum basal body"/>
    <property type="evidence" value="ECO:0007669"/>
    <property type="project" value="UniProtKB-SubCell"/>
</dbReference>
<dbReference type="InterPro" id="IPR011002">
    <property type="entry name" value="FliG_a-hlx"/>
</dbReference>
<dbReference type="PANTHER" id="PTHR30534:SF0">
    <property type="entry name" value="FLAGELLAR MOTOR SWITCH PROTEIN FLIG"/>
    <property type="match status" value="1"/>
</dbReference>
<evidence type="ECO:0000259" key="12">
    <source>
        <dbReference type="Pfam" id="PF01706"/>
    </source>
</evidence>
<keyword evidence="15" id="KW-0282">Flagellum</keyword>
<dbReference type="GO" id="GO:0003774">
    <property type="term" value="F:cytoskeletal motor activity"/>
    <property type="evidence" value="ECO:0007669"/>
    <property type="project" value="InterPro"/>
</dbReference>
<dbReference type="Proteomes" id="UP000664096">
    <property type="component" value="Unassembled WGS sequence"/>
</dbReference>
<keyword evidence="9" id="KW-0975">Bacterial flagellum</keyword>
<sequence length="356" mass="39272">MTSSATAAGISTQAANIMKPPAPPARRLNGTQRVAAILLSLGKTNSQKLLQHFDQDEIRIITVAAAQLGTVSPDELDRLAEEFIEQFSHGTTLFGSANEVEKMLEGVLPEDQLADIMSDVLGNSNRSIWDRLTTVSETVFANYLLKEHPQTAALILTKIKPAAAAKVLSQIQAPIRNQLVRRMLSIKAVVPEIMRDIEKTMHEDFMLNLSGTLEADSHARMADILNKMDRDHMEDALENLNEVRPKTAELLKGLLFTFDDIINLNARTRMAIFDQIPTDRIVLALKGTNGQFREVILSSLTSRARRIAEHELAASEPAAQRDVLDARSAITNLALEMAGRGEIELNPKQDEGAYFA</sequence>
<dbReference type="Pfam" id="PF01706">
    <property type="entry name" value="FliG_C"/>
    <property type="match status" value="1"/>
</dbReference>
<dbReference type="GO" id="GO:0071973">
    <property type="term" value="P:bacterial-type flagellum-dependent cell motility"/>
    <property type="evidence" value="ECO:0007669"/>
    <property type="project" value="InterPro"/>
</dbReference>
<accession>A0A939J411</accession>
<evidence type="ECO:0000256" key="8">
    <source>
        <dbReference type="ARBA" id="ARBA00023136"/>
    </source>
</evidence>
<evidence type="ECO:0000256" key="10">
    <source>
        <dbReference type="ARBA" id="ARBA00025598"/>
    </source>
</evidence>
<dbReference type="PRINTS" id="PR00954">
    <property type="entry name" value="FLGMOTORFLIG"/>
</dbReference>
<dbReference type="PANTHER" id="PTHR30534">
    <property type="entry name" value="FLAGELLAR MOTOR SWITCH PROTEIN FLIG"/>
    <property type="match status" value="1"/>
</dbReference>
<dbReference type="Gene3D" id="1.10.220.30">
    <property type="match status" value="3"/>
</dbReference>
<evidence type="ECO:0000256" key="2">
    <source>
        <dbReference type="ARBA" id="ARBA00004413"/>
    </source>
</evidence>
<protein>
    <recommendedName>
        <fullName evidence="4">Flagellar motor switch protein FliG</fullName>
    </recommendedName>
</protein>
<keyword evidence="15" id="KW-0966">Cell projection</keyword>
<dbReference type="GO" id="GO:0006935">
    <property type="term" value="P:chemotaxis"/>
    <property type="evidence" value="ECO:0007669"/>
    <property type="project" value="UniProtKB-KW"/>
</dbReference>
<dbReference type="SUPFAM" id="SSF48029">
    <property type="entry name" value="FliG"/>
    <property type="match status" value="2"/>
</dbReference>
<keyword evidence="6" id="KW-0145">Chemotaxis</keyword>